<proteinExistence type="predicted"/>
<accession>A0A2T7P577</accession>
<protein>
    <submittedName>
        <fullName evidence="2">Uncharacterized protein</fullName>
    </submittedName>
</protein>
<dbReference type="AlphaFoldDB" id="A0A2T7P577"/>
<dbReference type="EMBL" id="PZQS01000006">
    <property type="protein sequence ID" value="PVD28577.1"/>
    <property type="molecule type" value="Genomic_DNA"/>
</dbReference>
<sequence>MERPVLETAQPRTCLHYKALEGTDLVSSDQGADANREYMSLPTLVVKTFFSSLRLQLLSVDTCIPRGLCNCWGIFACCPLSASTTDTSTADTSTTTTTTPDTSNANTTYTSTTDPSTTNTTTPDTSNTSTTYTSTPDKTTPTPAPRHQHHRHQHHRHQHHRHQHRPSQLPMKN</sequence>
<evidence type="ECO:0000313" key="3">
    <source>
        <dbReference type="Proteomes" id="UP000245119"/>
    </source>
</evidence>
<evidence type="ECO:0000313" key="2">
    <source>
        <dbReference type="EMBL" id="PVD28577.1"/>
    </source>
</evidence>
<comment type="caution">
    <text evidence="2">The sequence shown here is derived from an EMBL/GenBank/DDBJ whole genome shotgun (WGS) entry which is preliminary data.</text>
</comment>
<keyword evidence="3" id="KW-1185">Reference proteome</keyword>
<dbReference type="Proteomes" id="UP000245119">
    <property type="component" value="Linkage Group LG6"/>
</dbReference>
<feature type="region of interest" description="Disordered" evidence="1">
    <location>
        <begin position="84"/>
        <end position="173"/>
    </location>
</feature>
<feature type="compositionally biased region" description="Basic residues" evidence="1">
    <location>
        <begin position="146"/>
        <end position="165"/>
    </location>
</feature>
<feature type="compositionally biased region" description="Low complexity" evidence="1">
    <location>
        <begin position="84"/>
        <end position="141"/>
    </location>
</feature>
<reference evidence="2 3" key="1">
    <citation type="submission" date="2018-04" db="EMBL/GenBank/DDBJ databases">
        <title>The genome of golden apple snail Pomacea canaliculata provides insight into stress tolerance and invasive adaptation.</title>
        <authorList>
            <person name="Liu C."/>
            <person name="Liu B."/>
            <person name="Ren Y."/>
            <person name="Zhang Y."/>
            <person name="Wang H."/>
            <person name="Li S."/>
            <person name="Jiang F."/>
            <person name="Yin L."/>
            <person name="Zhang G."/>
            <person name="Qian W."/>
            <person name="Fan W."/>
        </authorList>
    </citation>
    <scope>NUCLEOTIDE SEQUENCE [LARGE SCALE GENOMIC DNA]</scope>
    <source>
        <strain evidence="2">SZHN2017</strain>
        <tissue evidence="2">Muscle</tissue>
    </source>
</reference>
<name>A0A2T7P577_POMCA</name>
<gene>
    <name evidence="2" type="ORF">C0Q70_11168</name>
</gene>
<organism evidence="2 3">
    <name type="scientific">Pomacea canaliculata</name>
    <name type="common">Golden apple snail</name>
    <dbReference type="NCBI Taxonomy" id="400727"/>
    <lineage>
        <taxon>Eukaryota</taxon>
        <taxon>Metazoa</taxon>
        <taxon>Spiralia</taxon>
        <taxon>Lophotrochozoa</taxon>
        <taxon>Mollusca</taxon>
        <taxon>Gastropoda</taxon>
        <taxon>Caenogastropoda</taxon>
        <taxon>Architaenioglossa</taxon>
        <taxon>Ampullarioidea</taxon>
        <taxon>Ampullariidae</taxon>
        <taxon>Pomacea</taxon>
    </lineage>
</organism>
<evidence type="ECO:0000256" key="1">
    <source>
        <dbReference type="SAM" id="MobiDB-lite"/>
    </source>
</evidence>